<feature type="compositionally biased region" description="Polar residues" evidence="1">
    <location>
        <begin position="62"/>
        <end position="91"/>
    </location>
</feature>
<keyword evidence="5" id="KW-1185">Reference proteome</keyword>
<dbReference type="PANTHER" id="PTHR28136:SF1">
    <property type="entry name" value="NUCLEUS EXPORT PROTEIN BRL1"/>
    <property type="match status" value="1"/>
</dbReference>
<dbReference type="InterPro" id="IPR018767">
    <property type="entry name" value="Brl1/Brr6_dom"/>
</dbReference>
<feature type="compositionally biased region" description="Basic residues" evidence="1">
    <location>
        <begin position="124"/>
        <end position="138"/>
    </location>
</feature>
<evidence type="ECO:0000256" key="2">
    <source>
        <dbReference type="SAM" id="Phobius"/>
    </source>
</evidence>
<gene>
    <name evidence="4" type="ORF">Clacol_003101</name>
</gene>
<feature type="transmembrane region" description="Helical" evidence="2">
    <location>
        <begin position="206"/>
        <end position="229"/>
    </location>
</feature>
<feature type="region of interest" description="Disordered" evidence="1">
    <location>
        <begin position="46"/>
        <end position="189"/>
    </location>
</feature>
<dbReference type="Proteomes" id="UP001050691">
    <property type="component" value="Unassembled WGS sequence"/>
</dbReference>
<evidence type="ECO:0000259" key="3">
    <source>
        <dbReference type="SMART" id="SM01042"/>
    </source>
</evidence>
<dbReference type="PANTHER" id="PTHR28136">
    <property type="entry name" value="NUCLEUS EXPORT PROTEIN BRR6"/>
    <property type="match status" value="1"/>
</dbReference>
<evidence type="ECO:0000256" key="1">
    <source>
        <dbReference type="SAM" id="MobiDB-lite"/>
    </source>
</evidence>
<feature type="domain" description="Brl1/Brr6" evidence="3">
    <location>
        <begin position="208"/>
        <end position="340"/>
    </location>
</feature>
<dbReference type="EMBL" id="BPWL01000003">
    <property type="protein sequence ID" value="GJJ08881.1"/>
    <property type="molecule type" value="Genomic_DNA"/>
</dbReference>
<proteinExistence type="predicted"/>
<feature type="compositionally biased region" description="Polar residues" evidence="1">
    <location>
        <begin position="372"/>
        <end position="381"/>
    </location>
</feature>
<dbReference type="GO" id="GO:0055088">
    <property type="term" value="P:lipid homeostasis"/>
    <property type="evidence" value="ECO:0007669"/>
    <property type="project" value="InterPro"/>
</dbReference>
<dbReference type="GO" id="GO:0031965">
    <property type="term" value="C:nuclear membrane"/>
    <property type="evidence" value="ECO:0007669"/>
    <property type="project" value="InterPro"/>
</dbReference>
<organism evidence="4 5">
    <name type="scientific">Clathrus columnatus</name>
    <dbReference type="NCBI Taxonomy" id="1419009"/>
    <lineage>
        <taxon>Eukaryota</taxon>
        <taxon>Fungi</taxon>
        <taxon>Dikarya</taxon>
        <taxon>Basidiomycota</taxon>
        <taxon>Agaricomycotina</taxon>
        <taxon>Agaricomycetes</taxon>
        <taxon>Phallomycetidae</taxon>
        <taxon>Phallales</taxon>
        <taxon>Clathraceae</taxon>
        <taxon>Clathrus</taxon>
    </lineage>
</organism>
<dbReference type="Pfam" id="PF10104">
    <property type="entry name" value="Brr6_like_C_C"/>
    <property type="match status" value="1"/>
</dbReference>
<feature type="compositionally biased region" description="Low complexity" evidence="1">
    <location>
        <begin position="48"/>
        <end position="60"/>
    </location>
</feature>
<dbReference type="InterPro" id="IPR040202">
    <property type="entry name" value="Brl1/Brr6"/>
</dbReference>
<sequence>MNVRYERRSTEAPMDFEFTDKNRNVIGEDSPFRTPLKHAILETFGSMSTPAPAFSPSPFSNRLGTTLSPFNQPPASTTPWSPRSPLSTTEPDIQDVSMEDASPYKNEPTSQSKSAVTDILTKYTRSKHKSDTSRRRRGSPSADELEDDQSEDGEEDDELGALTTISRRRRPFQKSLSEPLTTTTNHNHHYTFTVPTPQLSHSEIPYLLLGYLQFFFNLSLVLGLLYLTYGFFRNVQKDVEHKMMEHKIDILQEISACNKLYTDNFCADKPSPIILGECEEWRRCMARDANIVKRTSLLAELIGETIDSFMEPISWRTMIFTLASLAMGIILINSILMFYRARHAPDNITSPPVPNPLYHSNSLPYWPQATPAISGQPFTQEPSRRALSVPPGEENLLRTPSRRRKLSTDEDAAEGQ</sequence>
<feature type="region of interest" description="Disordered" evidence="1">
    <location>
        <begin position="372"/>
        <end position="416"/>
    </location>
</feature>
<dbReference type="GO" id="GO:0006998">
    <property type="term" value="P:nuclear envelope organization"/>
    <property type="evidence" value="ECO:0007669"/>
    <property type="project" value="InterPro"/>
</dbReference>
<comment type="caution">
    <text evidence="4">The sequence shown here is derived from an EMBL/GenBank/DDBJ whole genome shotgun (WGS) entry which is preliminary data.</text>
</comment>
<name>A0AAV5A2J4_9AGAM</name>
<feature type="transmembrane region" description="Helical" evidence="2">
    <location>
        <begin position="318"/>
        <end position="339"/>
    </location>
</feature>
<reference evidence="4" key="1">
    <citation type="submission" date="2021-10" db="EMBL/GenBank/DDBJ databases">
        <title>De novo Genome Assembly of Clathrus columnatus (Basidiomycota, Fungi) Using Illumina and Nanopore Sequence Data.</title>
        <authorList>
            <person name="Ogiso-Tanaka E."/>
            <person name="Itagaki H."/>
            <person name="Hosoya T."/>
            <person name="Hosaka K."/>
        </authorList>
    </citation>
    <scope>NUCLEOTIDE SEQUENCE</scope>
    <source>
        <strain evidence="4">MO-923</strain>
    </source>
</reference>
<evidence type="ECO:0000313" key="4">
    <source>
        <dbReference type="EMBL" id="GJJ08881.1"/>
    </source>
</evidence>
<protein>
    <recommendedName>
        <fullName evidence="3">Brl1/Brr6 domain-containing protein</fullName>
    </recommendedName>
</protein>
<keyword evidence="2" id="KW-1133">Transmembrane helix</keyword>
<accession>A0AAV5A2J4</accession>
<evidence type="ECO:0000313" key="5">
    <source>
        <dbReference type="Proteomes" id="UP001050691"/>
    </source>
</evidence>
<dbReference type="SMART" id="SM01042">
    <property type="entry name" value="Brr6_like_C_C"/>
    <property type="match status" value="1"/>
</dbReference>
<keyword evidence="2" id="KW-0812">Transmembrane</keyword>
<feature type="compositionally biased region" description="Acidic residues" evidence="1">
    <location>
        <begin position="143"/>
        <end position="159"/>
    </location>
</feature>
<keyword evidence="2" id="KW-0472">Membrane</keyword>
<dbReference type="AlphaFoldDB" id="A0AAV5A2J4"/>